<name>A0AAW8S3A3_ENTAV</name>
<evidence type="ECO:0000313" key="1">
    <source>
        <dbReference type="EMBL" id="MDT2404794.1"/>
    </source>
</evidence>
<dbReference type="Proteomes" id="UP001260773">
    <property type="component" value="Unassembled WGS sequence"/>
</dbReference>
<sequence length="180" mass="21139">MRDKRVWIVDINFELWNIGMNLEVWENPPMFWNYDAAKEHFFSYVSEAEKFGEKGKIQYGSRGVIFASFDNLEDKGLISYDLRWKNVPDLEISANDNPSTIWGLDIHAHALKYPMMYANYEKAKERFDWYTSEYEKQQLVGTIECGEKKQLYATFKDKQGERAKLDLIRLNVNGDSPVGE</sequence>
<evidence type="ECO:0000313" key="2">
    <source>
        <dbReference type="Proteomes" id="UP001260773"/>
    </source>
</evidence>
<reference evidence="1" key="1">
    <citation type="submission" date="2023-03" db="EMBL/GenBank/DDBJ databases">
        <authorList>
            <person name="Shen W."/>
            <person name="Cai J."/>
        </authorList>
    </citation>
    <scope>NUCLEOTIDE SEQUENCE</scope>
    <source>
        <strain evidence="1">P33-2</strain>
    </source>
</reference>
<proteinExistence type="predicted"/>
<accession>A0AAW8S3A3</accession>
<dbReference type="AlphaFoldDB" id="A0AAW8S3A3"/>
<comment type="caution">
    <text evidence="1">The sequence shown here is derived from an EMBL/GenBank/DDBJ whole genome shotgun (WGS) entry which is preliminary data.</text>
</comment>
<dbReference type="RefSeq" id="WP_311863635.1">
    <property type="nucleotide sequence ID" value="NZ_JARPWD010000127.1"/>
</dbReference>
<dbReference type="EMBL" id="JARPWH010000135">
    <property type="protein sequence ID" value="MDT2404794.1"/>
    <property type="molecule type" value="Genomic_DNA"/>
</dbReference>
<protein>
    <submittedName>
        <fullName evidence="1">Uncharacterized protein</fullName>
    </submittedName>
</protein>
<gene>
    <name evidence="1" type="ORF">P7D43_20705</name>
</gene>
<organism evidence="1 2">
    <name type="scientific">Enterococcus avium</name>
    <name type="common">Streptococcus avium</name>
    <dbReference type="NCBI Taxonomy" id="33945"/>
    <lineage>
        <taxon>Bacteria</taxon>
        <taxon>Bacillati</taxon>
        <taxon>Bacillota</taxon>
        <taxon>Bacilli</taxon>
        <taxon>Lactobacillales</taxon>
        <taxon>Enterococcaceae</taxon>
        <taxon>Enterococcus</taxon>
    </lineage>
</organism>